<feature type="signal peptide" evidence="1">
    <location>
        <begin position="1"/>
        <end position="29"/>
    </location>
</feature>
<evidence type="ECO:0000313" key="3">
    <source>
        <dbReference type="Proteomes" id="UP001333710"/>
    </source>
</evidence>
<sequence length="176" mass="19576">MKMTKPILVAVLMALLAGCASSVKPPSLALREYQTRTYEQKSNKEIFHAVLNTLQDDGFVIDVADIESGLVKGNVSGTKMNARETLQKTAFTVLTYGVFLLFTDGNIDDLETVSATITISPYGESMKVRTSFVYRRDNPDGETVEHKQITEQAVYQKFFSSIEKSIFYDEALQPAS</sequence>
<accession>A0AA48HZG7</accession>
<evidence type="ECO:0000313" key="2">
    <source>
        <dbReference type="EMBL" id="BDX07465.1"/>
    </source>
</evidence>
<gene>
    <name evidence="2" type="ORF">MACH26_29860</name>
</gene>
<reference evidence="2" key="1">
    <citation type="submission" date="2023-01" db="EMBL/GenBank/DDBJ databases">
        <title>Complete genome sequence of Planctobacterium marinum strain Dej080120_11.</title>
        <authorList>
            <person name="Ueki S."/>
            <person name="Maruyama F."/>
        </authorList>
    </citation>
    <scope>NUCLEOTIDE SEQUENCE</scope>
    <source>
        <strain evidence="2">Dej080120_11</strain>
    </source>
</reference>
<dbReference type="Proteomes" id="UP001333710">
    <property type="component" value="Chromosome"/>
</dbReference>
<evidence type="ECO:0000256" key="1">
    <source>
        <dbReference type="SAM" id="SignalP"/>
    </source>
</evidence>
<dbReference type="PROSITE" id="PS51257">
    <property type="entry name" value="PROKAR_LIPOPROTEIN"/>
    <property type="match status" value="1"/>
</dbReference>
<keyword evidence="3" id="KW-1185">Reference proteome</keyword>
<dbReference type="RefSeq" id="WP_338293484.1">
    <property type="nucleotide sequence ID" value="NZ_AP027272.1"/>
</dbReference>
<keyword evidence="1" id="KW-0732">Signal</keyword>
<feature type="chain" id="PRO_5041415079" description="Lipoprotein" evidence="1">
    <location>
        <begin position="30"/>
        <end position="176"/>
    </location>
</feature>
<proteinExistence type="predicted"/>
<organism evidence="2 3">
    <name type="scientific">Planctobacterium marinum</name>
    <dbReference type="NCBI Taxonomy" id="1631968"/>
    <lineage>
        <taxon>Bacteria</taxon>
        <taxon>Pseudomonadati</taxon>
        <taxon>Pseudomonadota</taxon>
        <taxon>Gammaproteobacteria</taxon>
        <taxon>Alteromonadales</taxon>
        <taxon>Alteromonadaceae</taxon>
        <taxon>Planctobacterium</taxon>
    </lineage>
</organism>
<dbReference type="EMBL" id="AP027272">
    <property type="protein sequence ID" value="BDX07465.1"/>
    <property type="molecule type" value="Genomic_DNA"/>
</dbReference>
<evidence type="ECO:0008006" key="4">
    <source>
        <dbReference type="Google" id="ProtNLM"/>
    </source>
</evidence>
<dbReference type="AlphaFoldDB" id="A0AA48HZG7"/>
<dbReference type="KEGG" id="pmaw:MACH26_29860"/>
<protein>
    <recommendedName>
        <fullName evidence="4">Lipoprotein</fullName>
    </recommendedName>
</protein>
<name>A0AA48HZG7_9ALTE</name>